<sequence length="103" mass="12019">VPDILQHFKTVMKKQELLNLSSDSELDLEDYVIKLLMIASNAYVSNYHTTQLFYVMRTEADIIVAPQKKFIILNQSSLLKFNEDQKQLRKLCQILNKLSENSK</sequence>
<feature type="non-terminal residue" evidence="1">
    <location>
        <position position="103"/>
    </location>
</feature>
<protein>
    <submittedName>
        <fullName evidence="1">Uncharacterized protein</fullName>
    </submittedName>
</protein>
<evidence type="ECO:0000313" key="1">
    <source>
        <dbReference type="EMBL" id="JAT13518.1"/>
    </source>
</evidence>
<reference evidence="1" key="1">
    <citation type="submission" date="2015-11" db="EMBL/GenBank/DDBJ databases">
        <title>De novo transcriptome assembly of four potential Pierce s Disease insect vectors from Arizona vineyards.</title>
        <authorList>
            <person name="Tassone E.E."/>
        </authorList>
    </citation>
    <scope>NUCLEOTIDE SEQUENCE</scope>
</reference>
<dbReference type="AlphaFoldDB" id="A0A1B6KPY9"/>
<proteinExistence type="predicted"/>
<feature type="non-terminal residue" evidence="1">
    <location>
        <position position="1"/>
    </location>
</feature>
<accession>A0A1B6KPY9</accession>
<organism evidence="1">
    <name type="scientific">Graphocephala atropunctata</name>
    <dbReference type="NCBI Taxonomy" id="36148"/>
    <lineage>
        <taxon>Eukaryota</taxon>
        <taxon>Metazoa</taxon>
        <taxon>Ecdysozoa</taxon>
        <taxon>Arthropoda</taxon>
        <taxon>Hexapoda</taxon>
        <taxon>Insecta</taxon>
        <taxon>Pterygota</taxon>
        <taxon>Neoptera</taxon>
        <taxon>Paraneoptera</taxon>
        <taxon>Hemiptera</taxon>
        <taxon>Auchenorrhyncha</taxon>
        <taxon>Membracoidea</taxon>
        <taxon>Cicadellidae</taxon>
        <taxon>Cicadellinae</taxon>
        <taxon>Cicadellini</taxon>
        <taxon>Graphocephala</taxon>
    </lineage>
</organism>
<name>A0A1B6KPY9_9HEMI</name>
<gene>
    <name evidence="1" type="ORF">g.26054</name>
</gene>
<dbReference type="EMBL" id="GEBQ01026459">
    <property type="protein sequence ID" value="JAT13518.1"/>
    <property type="molecule type" value="Transcribed_RNA"/>
</dbReference>